<dbReference type="Proteomes" id="UP000250140">
    <property type="component" value="Unassembled WGS sequence"/>
</dbReference>
<evidence type="ECO:0000313" key="2">
    <source>
        <dbReference type="EMBL" id="OCL05239.1"/>
    </source>
</evidence>
<dbReference type="OrthoDB" id="5407458at2759"/>
<feature type="compositionally biased region" description="Polar residues" evidence="1">
    <location>
        <begin position="543"/>
        <end position="569"/>
    </location>
</feature>
<feature type="region of interest" description="Disordered" evidence="1">
    <location>
        <begin position="616"/>
        <end position="680"/>
    </location>
</feature>
<feature type="compositionally biased region" description="Basic and acidic residues" evidence="1">
    <location>
        <begin position="104"/>
        <end position="124"/>
    </location>
</feature>
<organism evidence="2 3">
    <name type="scientific">Glonium stellatum</name>
    <dbReference type="NCBI Taxonomy" id="574774"/>
    <lineage>
        <taxon>Eukaryota</taxon>
        <taxon>Fungi</taxon>
        <taxon>Dikarya</taxon>
        <taxon>Ascomycota</taxon>
        <taxon>Pezizomycotina</taxon>
        <taxon>Dothideomycetes</taxon>
        <taxon>Pleosporomycetidae</taxon>
        <taxon>Gloniales</taxon>
        <taxon>Gloniaceae</taxon>
        <taxon>Glonium</taxon>
    </lineage>
</organism>
<proteinExistence type="predicted"/>
<name>A0A8E2JQE5_9PEZI</name>
<keyword evidence="3" id="KW-1185">Reference proteome</keyword>
<protein>
    <submittedName>
        <fullName evidence="2">Uncharacterized protein</fullName>
    </submittedName>
</protein>
<dbReference type="AlphaFoldDB" id="A0A8E2JQE5"/>
<dbReference type="EMBL" id="KV750336">
    <property type="protein sequence ID" value="OCL05239.1"/>
    <property type="molecule type" value="Genomic_DNA"/>
</dbReference>
<evidence type="ECO:0000313" key="3">
    <source>
        <dbReference type="Proteomes" id="UP000250140"/>
    </source>
</evidence>
<feature type="compositionally biased region" description="Basic and acidic residues" evidence="1">
    <location>
        <begin position="386"/>
        <end position="395"/>
    </location>
</feature>
<reference evidence="2 3" key="1">
    <citation type="journal article" date="2016" name="Nat. Commun.">
        <title>Ectomycorrhizal ecology is imprinted in the genome of the dominant symbiotic fungus Cenococcum geophilum.</title>
        <authorList>
            <consortium name="DOE Joint Genome Institute"/>
            <person name="Peter M."/>
            <person name="Kohler A."/>
            <person name="Ohm R.A."/>
            <person name="Kuo A."/>
            <person name="Krutzmann J."/>
            <person name="Morin E."/>
            <person name="Arend M."/>
            <person name="Barry K.W."/>
            <person name="Binder M."/>
            <person name="Choi C."/>
            <person name="Clum A."/>
            <person name="Copeland A."/>
            <person name="Grisel N."/>
            <person name="Haridas S."/>
            <person name="Kipfer T."/>
            <person name="LaButti K."/>
            <person name="Lindquist E."/>
            <person name="Lipzen A."/>
            <person name="Maire R."/>
            <person name="Meier B."/>
            <person name="Mihaltcheva S."/>
            <person name="Molinier V."/>
            <person name="Murat C."/>
            <person name="Poggeler S."/>
            <person name="Quandt C.A."/>
            <person name="Sperisen C."/>
            <person name="Tritt A."/>
            <person name="Tisserant E."/>
            <person name="Crous P.W."/>
            <person name="Henrissat B."/>
            <person name="Nehls U."/>
            <person name="Egli S."/>
            <person name="Spatafora J.W."/>
            <person name="Grigoriev I.V."/>
            <person name="Martin F.M."/>
        </authorList>
    </citation>
    <scope>NUCLEOTIDE SEQUENCE [LARGE SCALE GENOMIC DNA]</scope>
    <source>
        <strain evidence="2 3">CBS 207.34</strain>
    </source>
</reference>
<feature type="compositionally biased region" description="Polar residues" evidence="1">
    <location>
        <begin position="367"/>
        <end position="385"/>
    </location>
</feature>
<feature type="compositionally biased region" description="Basic and acidic residues" evidence="1">
    <location>
        <begin position="455"/>
        <end position="472"/>
    </location>
</feature>
<feature type="compositionally biased region" description="Basic residues" evidence="1">
    <location>
        <begin position="671"/>
        <end position="680"/>
    </location>
</feature>
<evidence type="ECO:0000256" key="1">
    <source>
        <dbReference type="SAM" id="MobiDB-lite"/>
    </source>
</evidence>
<feature type="compositionally biased region" description="Polar residues" evidence="1">
    <location>
        <begin position="65"/>
        <end position="81"/>
    </location>
</feature>
<feature type="compositionally biased region" description="Basic and acidic residues" evidence="1">
    <location>
        <begin position="482"/>
        <end position="511"/>
    </location>
</feature>
<sequence length="680" mass="74750">MPGARSSLAATCEDYNSDDSEVVNGTRLQAHVVGQPNVATKRSHNSDLGIVKPVEVVGPDAASDSGYSSHTAATRLYNSQPAARAQPEKTTGSPGGPQESEQPEQSKKTTREIRLGDSKIERQRRAGVHPLSPLDSGLELNFPPFDQPPRSDRSPYTPPSPMSARQPAPYIQGSAVIQPAVSARRRSSSTSRARPVSYHAGVTPDTNYWAGGMQFPPTERGPPPSMSAHFNPPMPMMPPYSRMGATPPATQGFYPPGHPLQTTPPYDTQRPTMQQRTTSQYNTRRPTSTSYSARPLISYEQAPQQNSLVSARGPSARYNDDPPSSTFDSSSSSDDDEYDYDDEDTDRALMPPPKPKALPERRPSIRHANTTNSYNARLTQSQTLPERNREREPRFARSANVTTNNSRASSVRRPSVSRPSINGAAKAESYSNSNGNPKVTVESATSRRRQSYMGHEQHIELEAKHRDSEPPKDSAQAQTRRRQTDLDPRRRDAEVMETKKRDAEAYQRSRGDQGVQLTESSLKAVKRSSRIMSGGSDVGSMHSKASSNDRSSRISQASQSNRTTVTNANGEIKMRIDASTGVNLAFVGNMEGRTISLNPDGDTGYAELVIGAARGKETAYPSDRSSSVADRANGAGGRRLLQRYETEEASVRSRRSSRSGQDERERDRQPLGRRRRRIEE</sequence>
<gene>
    <name evidence="2" type="ORF">AOQ84DRAFT_225043</name>
</gene>
<accession>A0A8E2JQE5</accession>
<feature type="compositionally biased region" description="Low complexity" evidence="1">
    <location>
        <begin position="321"/>
        <end position="332"/>
    </location>
</feature>
<feature type="compositionally biased region" description="Low complexity" evidence="1">
    <location>
        <begin position="406"/>
        <end position="420"/>
    </location>
</feature>
<feature type="compositionally biased region" description="Acidic residues" evidence="1">
    <location>
        <begin position="333"/>
        <end position="345"/>
    </location>
</feature>
<feature type="region of interest" description="Disordered" evidence="1">
    <location>
        <begin position="58"/>
        <end position="569"/>
    </location>
</feature>
<feature type="compositionally biased region" description="Basic and acidic residues" evidence="1">
    <location>
        <begin position="660"/>
        <end position="670"/>
    </location>
</feature>
<feature type="compositionally biased region" description="Basic and acidic residues" evidence="1">
    <location>
        <begin position="642"/>
        <end position="651"/>
    </location>
</feature>
<feature type="compositionally biased region" description="Polar residues" evidence="1">
    <location>
        <begin position="260"/>
        <end position="292"/>
    </location>
</feature>